<sequence>MGCISSKNVSYLGDQSASPVQDRENTPGPDFSSTNQHHRVFVDHSLEASQNINRRSRKSKRLGGSDSRVCKSLLSGLSHRNIEAEHAAAGWPSWLCEVASEAVHGWVPLKAEAFQKLEKIGQGTYSSVFRAREVETGKMVALKKVKFDNLQPESIRFMAREILILRKLNHPNIMKLEGIITSRASSSIYLVFEYMEHDLAGLSSNPDIRFTESQIEQLHKIYKLCGSPPDSFWKKTRLPHATSFRPQHTYEATLRERCKELSTTGVLLLETLLSMEAYKRGTASSALNSEVKKIFSFPPYACDPSSLPKYPPNKEMDAKNRDDMRRKRANLKLRESGVGRKHKRPHGEEQDPKSYAKLPIRQDTFEDKNITNEGPRATTTTHGNYYKLSDLPMTTGPASGFSWAVKRRKDPDNISTLTYYQPSSRSQLSETSAAFAKNTFGLNLKPENESAYEIQGDNDDQIMEELPSEDKLSRTGKRHGSLDGSGLDFSQRGEDSPLKKNLEHLQFGKQSISGPLIFKSGKIDEILQRNESNIRQAVRKSHIKLEQDDR</sequence>
<dbReference type="Pfam" id="PF00069">
    <property type="entry name" value="Pkinase"/>
    <property type="match status" value="1"/>
</dbReference>
<dbReference type="SUPFAM" id="SSF56112">
    <property type="entry name" value="Protein kinase-like (PK-like)"/>
    <property type="match status" value="1"/>
</dbReference>
<keyword evidence="7" id="KW-1185">Reference proteome</keyword>
<dbReference type="Gene3D" id="3.30.200.20">
    <property type="entry name" value="Phosphorylase Kinase, domain 1"/>
    <property type="match status" value="1"/>
</dbReference>
<dbReference type="Proteomes" id="UP000824890">
    <property type="component" value="Unassembled WGS sequence"/>
</dbReference>
<keyword evidence="1 3" id="KW-0547">Nucleotide-binding</keyword>
<dbReference type="InterPro" id="IPR050108">
    <property type="entry name" value="CDK"/>
</dbReference>
<feature type="compositionally biased region" description="Basic and acidic residues" evidence="4">
    <location>
        <begin position="312"/>
        <end position="325"/>
    </location>
</feature>
<evidence type="ECO:0000313" key="7">
    <source>
        <dbReference type="Proteomes" id="UP000824890"/>
    </source>
</evidence>
<evidence type="ECO:0000256" key="3">
    <source>
        <dbReference type="PROSITE-ProRule" id="PRU10141"/>
    </source>
</evidence>
<gene>
    <name evidence="6" type="ORF">HID58_026257</name>
</gene>
<accession>A0ABQ8CNF4</accession>
<feature type="region of interest" description="Disordered" evidence="4">
    <location>
        <begin position="1"/>
        <end position="35"/>
    </location>
</feature>
<dbReference type="Gene3D" id="1.10.510.10">
    <property type="entry name" value="Transferase(Phosphotransferase) domain 1"/>
    <property type="match status" value="1"/>
</dbReference>
<evidence type="ECO:0000256" key="2">
    <source>
        <dbReference type="ARBA" id="ARBA00022840"/>
    </source>
</evidence>
<protein>
    <recommendedName>
        <fullName evidence="5">Protein kinase domain-containing protein</fullName>
    </recommendedName>
</protein>
<dbReference type="InterPro" id="IPR017441">
    <property type="entry name" value="Protein_kinase_ATP_BS"/>
</dbReference>
<reference evidence="6 7" key="1">
    <citation type="submission" date="2021-05" db="EMBL/GenBank/DDBJ databases">
        <title>Genome Assembly of Synthetic Allotetraploid Brassica napus Reveals Homoeologous Exchanges between Subgenomes.</title>
        <authorList>
            <person name="Davis J.T."/>
        </authorList>
    </citation>
    <scope>NUCLEOTIDE SEQUENCE [LARGE SCALE GENOMIC DNA]</scope>
    <source>
        <strain evidence="7">cv. Da-Ae</strain>
        <tissue evidence="6">Seedling</tissue>
    </source>
</reference>
<evidence type="ECO:0000259" key="5">
    <source>
        <dbReference type="PROSITE" id="PS50011"/>
    </source>
</evidence>
<dbReference type="PROSITE" id="PS00107">
    <property type="entry name" value="PROTEIN_KINASE_ATP"/>
    <property type="match status" value="1"/>
</dbReference>
<name>A0ABQ8CNF4_BRANA</name>
<feature type="domain" description="Protein kinase" evidence="5">
    <location>
        <begin position="114"/>
        <end position="550"/>
    </location>
</feature>
<comment type="caution">
    <text evidence="6">The sequence shown here is derived from an EMBL/GenBank/DDBJ whole genome shotgun (WGS) entry which is preliminary data.</text>
</comment>
<feature type="compositionally biased region" description="Polar residues" evidence="4">
    <location>
        <begin position="1"/>
        <end position="19"/>
    </location>
</feature>
<dbReference type="EMBL" id="JAGKQM010000007">
    <property type="protein sequence ID" value="KAH0918597.1"/>
    <property type="molecule type" value="Genomic_DNA"/>
</dbReference>
<dbReference type="PANTHER" id="PTHR24056">
    <property type="entry name" value="CELL DIVISION PROTEIN KINASE"/>
    <property type="match status" value="1"/>
</dbReference>
<feature type="region of interest" description="Disordered" evidence="4">
    <location>
        <begin position="468"/>
        <end position="495"/>
    </location>
</feature>
<feature type="region of interest" description="Disordered" evidence="4">
    <location>
        <begin position="306"/>
        <end position="355"/>
    </location>
</feature>
<dbReference type="InterPro" id="IPR000719">
    <property type="entry name" value="Prot_kinase_dom"/>
</dbReference>
<evidence type="ECO:0000313" key="6">
    <source>
        <dbReference type="EMBL" id="KAH0918597.1"/>
    </source>
</evidence>
<organism evidence="6 7">
    <name type="scientific">Brassica napus</name>
    <name type="common">Rape</name>
    <dbReference type="NCBI Taxonomy" id="3708"/>
    <lineage>
        <taxon>Eukaryota</taxon>
        <taxon>Viridiplantae</taxon>
        <taxon>Streptophyta</taxon>
        <taxon>Embryophyta</taxon>
        <taxon>Tracheophyta</taxon>
        <taxon>Spermatophyta</taxon>
        <taxon>Magnoliopsida</taxon>
        <taxon>eudicotyledons</taxon>
        <taxon>Gunneridae</taxon>
        <taxon>Pentapetalae</taxon>
        <taxon>rosids</taxon>
        <taxon>malvids</taxon>
        <taxon>Brassicales</taxon>
        <taxon>Brassicaceae</taxon>
        <taxon>Brassiceae</taxon>
        <taxon>Brassica</taxon>
    </lineage>
</organism>
<dbReference type="PROSITE" id="PS50011">
    <property type="entry name" value="PROTEIN_KINASE_DOM"/>
    <property type="match status" value="1"/>
</dbReference>
<keyword evidence="2 3" id="KW-0067">ATP-binding</keyword>
<dbReference type="PANTHER" id="PTHR24056:SF188">
    <property type="entry name" value="CYCLIN-DEPENDENT KINASE C-2 C"/>
    <property type="match status" value="1"/>
</dbReference>
<proteinExistence type="predicted"/>
<evidence type="ECO:0000256" key="4">
    <source>
        <dbReference type="SAM" id="MobiDB-lite"/>
    </source>
</evidence>
<feature type="binding site" evidence="3">
    <location>
        <position position="143"/>
    </location>
    <ligand>
        <name>ATP</name>
        <dbReference type="ChEBI" id="CHEBI:30616"/>
    </ligand>
</feature>
<evidence type="ECO:0000256" key="1">
    <source>
        <dbReference type="ARBA" id="ARBA00022741"/>
    </source>
</evidence>
<dbReference type="InterPro" id="IPR011009">
    <property type="entry name" value="Kinase-like_dom_sf"/>
</dbReference>